<keyword evidence="1" id="KW-0805">Transcription regulation</keyword>
<dbReference type="SMART" id="SM00345">
    <property type="entry name" value="HTH_GNTR"/>
    <property type="match status" value="1"/>
</dbReference>
<evidence type="ECO:0000313" key="6">
    <source>
        <dbReference type="Proteomes" id="UP000464495"/>
    </source>
</evidence>
<dbReference type="PROSITE" id="PS50949">
    <property type="entry name" value="HTH_GNTR"/>
    <property type="match status" value="1"/>
</dbReference>
<dbReference type="Pfam" id="PF07729">
    <property type="entry name" value="FCD"/>
    <property type="match status" value="1"/>
</dbReference>
<dbReference type="KEGG" id="amaq:GO499_15765"/>
<evidence type="ECO:0000259" key="4">
    <source>
        <dbReference type="PROSITE" id="PS50949"/>
    </source>
</evidence>
<proteinExistence type="predicted"/>
<dbReference type="PANTHER" id="PTHR43537:SF49">
    <property type="entry name" value="TRANSCRIPTIONAL REGULATORY PROTEIN"/>
    <property type="match status" value="1"/>
</dbReference>
<dbReference type="GO" id="GO:0003677">
    <property type="term" value="F:DNA binding"/>
    <property type="evidence" value="ECO:0007669"/>
    <property type="project" value="UniProtKB-KW"/>
</dbReference>
<dbReference type="AlphaFoldDB" id="A0A6P1T444"/>
<dbReference type="SUPFAM" id="SSF46785">
    <property type="entry name" value="Winged helix' DNA-binding domain"/>
    <property type="match status" value="1"/>
</dbReference>
<dbReference type="InterPro" id="IPR000524">
    <property type="entry name" value="Tscrpt_reg_HTH_GntR"/>
</dbReference>
<name>A0A6P1T444_9RHOB</name>
<dbReference type="PRINTS" id="PR00035">
    <property type="entry name" value="HTHGNTR"/>
</dbReference>
<dbReference type="InterPro" id="IPR036388">
    <property type="entry name" value="WH-like_DNA-bd_sf"/>
</dbReference>
<keyword evidence="3" id="KW-0804">Transcription</keyword>
<dbReference type="CDD" id="cd07377">
    <property type="entry name" value="WHTH_GntR"/>
    <property type="match status" value="1"/>
</dbReference>
<dbReference type="InterPro" id="IPR011711">
    <property type="entry name" value="GntR_C"/>
</dbReference>
<dbReference type="SUPFAM" id="SSF48008">
    <property type="entry name" value="GntR ligand-binding domain-like"/>
    <property type="match status" value="1"/>
</dbReference>
<dbReference type="InterPro" id="IPR008920">
    <property type="entry name" value="TF_FadR/GntR_C"/>
</dbReference>
<organism evidence="5 6">
    <name type="scientific">Algicella marina</name>
    <dbReference type="NCBI Taxonomy" id="2683284"/>
    <lineage>
        <taxon>Bacteria</taxon>
        <taxon>Pseudomonadati</taxon>
        <taxon>Pseudomonadota</taxon>
        <taxon>Alphaproteobacteria</taxon>
        <taxon>Rhodobacterales</taxon>
        <taxon>Paracoccaceae</taxon>
        <taxon>Algicella</taxon>
    </lineage>
</organism>
<dbReference type="PANTHER" id="PTHR43537">
    <property type="entry name" value="TRANSCRIPTIONAL REGULATOR, GNTR FAMILY"/>
    <property type="match status" value="1"/>
</dbReference>
<evidence type="ECO:0000256" key="3">
    <source>
        <dbReference type="ARBA" id="ARBA00023163"/>
    </source>
</evidence>
<dbReference type="InterPro" id="IPR036390">
    <property type="entry name" value="WH_DNA-bd_sf"/>
</dbReference>
<accession>A0A6P1T444</accession>
<keyword evidence="2" id="KW-0238">DNA-binding</keyword>
<dbReference type="Proteomes" id="UP000464495">
    <property type="component" value="Chromosome"/>
</dbReference>
<dbReference type="Gene3D" id="1.10.10.10">
    <property type="entry name" value="Winged helix-like DNA-binding domain superfamily/Winged helix DNA-binding domain"/>
    <property type="match status" value="1"/>
</dbReference>
<reference evidence="5 6" key="1">
    <citation type="submission" date="2019-12" db="EMBL/GenBank/DDBJ databases">
        <title>Complete genome sequence of Algicella marina strain 9Alg 56(T) isolated from the red alga Tichocarpus crinitus.</title>
        <authorList>
            <person name="Kim S.-G."/>
            <person name="Nedashkovskaya O.I."/>
        </authorList>
    </citation>
    <scope>NUCLEOTIDE SEQUENCE [LARGE SCALE GENOMIC DNA]</scope>
    <source>
        <strain evidence="5 6">9Alg 56</strain>
    </source>
</reference>
<evidence type="ECO:0000256" key="1">
    <source>
        <dbReference type="ARBA" id="ARBA00023015"/>
    </source>
</evidence>
<dbReference type="EMBL" id="CP046620">
    <property type="protein sequence ID" value="QHQ36525.1"/>
    <property type="molecule type" value="Genomic_DNA"/>
</dbReference>
<feature type="domain" description="HTH gntR-type" evidence="4">
    <location>
        <begin position="60"/>
        <end position="127"/>
    </location>
</feature>
<dbReference type="GO" id="GO:0003700">
    <property type="term" value="F:DNA-binding transcription factor activity"/>
    <property type="evidence" value="ECO:0007669"/>
    <property type="project" value="InterPro"/>
</dbReference>
<dbReference type="Pfam" id="PF00392">
    <property type="entry name" value="GntR"/>
    <property type="match status" value="1"/>
</dbReference>
<keyword evidence="6" id="KW-1185">Reference proteome</keyword>
<dbReference type="SMART" id="SM00895">
    <property type="entry name" value="FCD"/>
    <property type="match status" value="1"/>
</dbReference>
<gene>
    <name evidence="5" type="ORF">GO499_15765</name>
</gene>
<dbReference type="Gene3D" id="1.20.120.530">
    <property type="entry name" value="GntR ligand-binding domain-like"/>
    <property type="match status" value="1"/>
</dbReference>
<protein>
    <submittedName>
        <fullName evidence="5">GntR family transcriptional regulator</fullName>
    </submittedName>
</protein>
<sequence>MVMVSSSGARAMISSDILCWNRSTPIFNFVDIFVLIMLDSSREVEKRIHFGCVMAELSKKRSFQRALEQLRCDVMAGRFDSGQKLSETSLASAIGVSRTPLREAIAQLVEEGLLERMPSGGTRVRRMTRADVADTIELRGTLEGLALRRAAEAGVDAGRLRGCSDILDRIDVLLQASENTFDFNGYARANEAFHTALLALCPSSVLAEEVTRVSLMPLAGPSSFLGGQAEQPELRRSLQVAQAQHRAMVEAVAARESARAEALAREHARLARSNLEFFLGEGVGQADRIPGFALLSTAAE</sequence>
<evidence type="ECO:0000313" key="5">
    <source>
        <dbReference type="EMBL" id="QHQ36525.1"/>
    </source>
</evidence>
<evidence type="ECO:0000256" key="2">
    <source>
        <dbReference type="ARBA" id="ARBA00023125"/>
    </source>
</evidence>